<dbReference type="EMBL" id="AHZP02000988">
    <property type="protein sequence ID" value="KYK68867.1"/>
    <property type="molecule type" value="Genomic_DNA"/>
</dbReference>
<protein>
    <submittedName>
        <fullName evidence="1">Uncharacterized protein</fullName>
    </submittedName>
</protein>
<evidence type="ECO:0000313" key="2">
    <source>
        <dbReference type="Proteomes" id="UP000075225"/>
    </source>
</evidence>
<accession>A0A151HHN5</accession>
<reference evidence="2" key="1">
    <citation type="submission" date="2016-03" db="EMBL/GenBank/DDBJ databases">
        <authorList>
            <person name="Sibley D."/>
            <person name="Venepally P."/>
            <person name="Karamycheva S."/>
            <person name="Hadjithomas M."/>
            <person name="Khan A."/>
            <person name="Brunk B."/>
            <person name="Roos D."/>
            <person name="Caler E."/>
            <person name="Lorenzi H."/>
        </authorList>
    </citation>
    <scope>NUCLEOTIDE SEQUENCE [LARGE SCALE GENOMIC DNA]</scope>
    <source>
        <strain evidence="2">TgCatPRC2</strain>
    </source>
</reference>
<organism evidence="1 2">
    <name type="scientific">Toxoplasma gondii TgCatPRC2</name>
    <dbReference type="NCBI Taxonomy" id="1130821"/>
    <lineage>
        <taxon>Eukaryota</taxon>
        <taxon>Sar</taxon>
        <taxon>Alveolata</taxon>
        <taxon>Apicomplexa</taxon>
        <taxon>Conoidasida</taxon>
        <taxon>Coccidia</taxon>
        <taxon>Eucoccidiorida</taxon>
        <taxon>Eimeriorina</taxon>
        <taxon>Sarcocystidae</taxon>
        <taxon>Toxoplasma</taxon>
    </lineage>
</organism>
<dbReference type="Proteomes" id="UP000075225">
    <property type="component" value="Unassembled WGS sequence"/>
</dbReference>
<name>A0A151HHN5_TOXGO</name>
<comment type="caution">
    <text evidence="1">The sequence shown here is derived from an EMBL/GenBank/DDBJ whole genome shotgun (WGS) entry which is preliminary data.</text>
</comment>
<gene>
    <name evidence="1" type="ORF">TGPRC2_286525</name>
</gene>
<sequence length="142" mass="15999">MVPDGDVFFKEKQRDKQENYVCNRSIFIAAGVHEKEGCFFHDFGPQKASIVQASTPKMAESKDTANGPGLTIRLLGTYHRYTGKVPSPPLKVRLRRIKHYIVVCLRGYISAGREISLSRAYACETCAVVGFAKCLYYCSRRL</sequence>
<proteinExistence type="predicted"/>
<evidence type="ECO:0000313" key="1">
    <source>
        <dbReference type="EMBL" id="KYK68867.1"/>
    </source>
</evidence>
<dbReference type="AlphaFoldDB" id="A0A151HHN5"/>
<dbReference type="VEuPathDB" id="ToxoDB:TGPRC2_286525"/>